<dbReference type="EMBL" id="JAODUO010000828">
    <property type="protein sequence ID" value="KAK2174114.1"/>
    <property type="molecule type" value="Genomic_DNA"/>
</dbReference>
<gene>
    <name evidence="1" type="ORF">NP493_829g01008</name>
</gene>
<proteinExistence type="predicted"/>
<organism evidence="1 2">
    <name type="scientific">Ridgeia piscesae</name>
    <name type="common">Tubeworm</name>
    <dbReference type="NCBI Taxonomy" id="27915"/>
    <lineage>
        <taxon>Eukaryota</taxon>
        <taxon>Metazoa</taxon>
        <taxon>Spiralia</taxon>
        <taxon>Lophotrochozoa</taxon>
        <taxon>Annelida</taxon>
        <taxon>Polychaeta</taxon>
        <taxon>Sedentaria</taxon>
        <taxon>Canalipalpata</taxon>
        <taxon>Sabellida</taxon>
        <taxon>Siboglinidae</taxon>
        <taxon>Ridgeia</taxon>
    </lineage>
</organism>
<keyword evidence="2" id="KW-1185">Reference proteome</keyword>
<dbReference type="Proteomes" id="UP001209878">
    <property type="component" value="Unassembled WGS sequence"/>
</dbReference>
<reference evidence="1" key="1">
    <citation type="journal article" date="2023" name="Mol. Biol. Evol.">
        <title>Third-Generation Sequencing Reveals the Adaptive Role of the Epigenome in Three Deep-Sea Polychaetes.</title>
        <authorList>
            <person name="Perez M."/>
            <person name="Aroh O."/>
            <person name="Sun Y."/>
            <person name="Lan Y."/>
            <person name="Juniper S.K."/>
            <person name="Young C.R."/>
            <person name="Angers B."/>
            <person name="Qian P.Y."/>
        </authorList>
    </citation>
    <scope>NUCLEOTIDE SEQUENCE</scope>
    <source>
        <strain evidence="1">R07B-5</strain>
    </source>
</reference>
<dbReference type="AlphaFoldDB" id="A0AAD9NP01"/>
<evidence type="ECO:0000313" key="2">
    <source>
        <dbReference type="Proteomes" id="UP001209878"/>
    </source>
</evidence>
<evidence type="ECO:0000313" key="1">
    <source>
        <dbReference type="EMBL" id="KAK2174114.1"/>
    </source>
</evidence>
<accession>A0AAD9NP01</accession>
<sequence length="50" mass="5736">MVMSVSTAKIDRNAASQELVHKDTELDVECIIHQFTHQKNRRIALLLFSP</sequence>
<comment type="caution">
    <text evidence="1">The sequence shown here is derived from an EMBL/GenBank/DDBJ whole genome shotgun (WGS) entry which is preliminary data.</text>
</comment>
<protein>
    <submittedName>
        <fullName evidence="1">Uncharacterized protein</fullName>
    </submittedName>
</protein>
<name>A0AAD9NP01_RIDPI</name>